<feature type="domain" description="EF-hand" evidence="3">
    <location>
        <begin position="194"/>
        <end position="217"/>
    </location>
</feature>
<keyword evidence="5" id="KW-1185">Reference proteome</keyword>
<feature type="compositionally biased region" description="Pro residues" evidence="2">
    <location>
        <begin position="8"/>
        <end position="23"/>
    </location>
</feature>
<comment type="caution">
    <text evidence="4">The sequence shown here is derived from an EMBL/GenBank/DDBJ whole genome shotgun (WGS) entry which is preliminary data.</text>
</comment>
<dbReference type="RefSeq" id="XP_043037648.1">
    <property type="nucleotide sequence ID" value="XM_043183424.1"/>
</dbReference>
<gene>
    <name evidence="4" type="ORF">BT62DRAFT_900581</name>
</gene>
<dbReference type="GeneID" id="66105721"/>
<proteinExistence type="inferred from homology"/>
<protein>
    <recommendedName>
        <fullName evidence="3">EF-hand domain-containing protein</fullName>
    </recommendedName>
</protein>
<comment type="similarity">
    <text evidence="1">Belongs to the caleosin family.</text>
</comment>
<accession>A0A9P7VMY0</accession>
<dbReference type="PROSITE" id="PS50222">
    <property type="entry name" value="EF_HAND_2"/>
    <property type="match status" value="1"/>
</dbReference>
<feature type="region of interest" description="Disordered" evidence="2">
    <location>
        <begin position="357"/>
        <end position="381"/>
    </location>
</feature>
<dbReference type="Proteomes" id="UP000812287">
    <property type="component" value="Unassembled WGS sequence"/>
</dbReference>
<evidence type="ECO:0000259" key="3">
    <source>
        <dbReference type="PROSITE" id="PS50222"/>
    </source>
</evidence>
<feature type="compositionally biased region" description="Low complexity" evidence="2">
    <location>
        <begin position="39"/>
        <end position="50"/>
    </location>
</feature>
<dbReference type="AlphaFoldDB" id="A0A9P7VMY0"/>
<dbReference type="InterPro" id="IPR007736">
    <property type="entry name" value="Caleosin-related"/>
</dbReference>
<feature type="region of interest" description="Disordered" evidence="2">
    <location>
        <begin position="1"/>
        <end position="54"/>
    </location>
</feature>
<feature type="compositionally biased region" description="Polar residues" evidence="2">
    <location>
        <begin position="366"/>
        <end position="381"/>
    </location>
</feature>
<sequence length="381" mass="40592">MAPDDPEPPVLTPPPVAPTPPEGKPQTSVEITEEGEGGAAADSTSQTSQAPGIGGSITSRLFTVGNFFTSGASTIVNPAVDASKYSAELIQNASSTGFSIGRQVAETGLNVTANVVTGTADLAGTAVDGVIVLAANTSGRVFEPIASGLKAIDGLQFINEGLEKVNGLPLAAVKQVGTWTVQAMNKSGVTPTFFDTNGDGVVSLDDTIRGLIVLGLEDKYARYAGYALHTVFSYPTSDSWMPSANINLPIHVNKLSNTPWGRNWGSYERIEWCQDIDTEQFFMYALTTNEASGPETWKETFTKGRQYFGILLLIFEWGTTWPFCMPPVPPCEMPYKGDIGRVVRTLVLPTILSNYQRSREGGAKTPISSSNDVPPTEVNSA</sequence>
<organism evidence="4 5">
    <name type="scientific">Guyanagaster necrorhizus</name>
    <dbReference type="NCBI Taxonomy" id="856835"/>
    <lineage>
        <taxon>Eukaryota</taxon>
        <taxon>Fungi</taxon>
        <taxon>Dikarya</taxon>
        <taxon>Basidiomycota</taxon>
        <taxon>Agaricomycotina</taxon>
        <taxon>Agaricomycetes</taxon>
        <taxon>Agaricomycetidae</taxon>
        <taxon>Agaricales</taxon>
        <taxon>Marasmiineae</taxon>
        <taxon>Physalacriaceae</taxon>
        <taxon>Guyanagaster</taxon>
    </lineage>
</organism>
<dbReference type="InterPro" id="IPR002048">
    <property type="entry name" value="EF_hand_dom"/>
</dbReference>
<reference evidence="4" key="1">
    <citation type="submission" date="2020-11" db="EMBL/GenBank/DDBJ databases">
        <title>Adaptations for nitrogen fixation in a non-lichenized fungal sporocarp promotes dispersal by wood-feeding termites.</title>
        <authorList>
            <consortium name="DOE Joint Genome Institute"/>
            <person name="Koch R.A."/>
            <person name="Yoon G."/>
            <person name="Arayal U."/>
            <person name="Lail K."/>
            <person name="Amirebrahimi M."/>
            <person name="Labutti K."/>
            <person name="Lipzen A."/>
            <person name="Riley R."/>
            <person name="Barry K."/>
            <person name="Henrissat B."/>
            <person name="Grigoriev I.V."/>
            <person name="Herr J.R."/>
            <person name="Aime M.C."/>
        </authorList>
    </citation>
    <scope>NUCLEOTIDE SEQUENCE</scope>
    <source>
        <strain evidence="4">MCA 3950</strain>
    </source>
</reference>
<dbReference type="Pfam" id="PF05042">
    <property type="entry name" value="Caleosin"/>
    <property type="match status" value="1"/>
</dbReference>
<evidence type="ECO:0000313" key="5">
    <source>
        <dbReference type="Proteomes" id="UP000812287"/>
    </source>
</evidence>
<name>A0A9P7VMY0_9AGAR</name>
<dbReference type="OrthoDB" id="640742at2759"/>
<dbReference type="EMBL" id="MU250541">
    <property type="protein sequence ID" value="KAG7444148.1"/>
    <property type="molecule type" value="Genomic_DNA"/>
</dbReference>
<evidence type="ECO:0000256" key="2">
    <source>
        <dbReference type="SAM" id="MobiDB-lite"/>
    </source>
</evidence>
<evidence type="ECO:0000256" key="1">
    <source>
        <dbReference type="ARBA" id="ARBA00006765"/>
    </source>
</evidence>
<evidence type="ECO:0000313" key="4">
    <source>
        <dbReference type="EMBL" id="KAG7444148.1"/>
    </source>
</evidence>
<dbReference type="GO" id="GO:0005509">
    <property type="term" value="F:calcium ion binding"/>
    <property type="evidence" value="ECO:0007669"/>
    <property type="project" value="InterPro"/>
</dbReference>